<dbReference type="PROSITE" id="PS51144">
    <property type="entry name" value="ALPHA_CA_2"/>
    <property type="match status" value="1"/>
</dbReference>
<dbReference type="SUPFAM" id="SSF51069">
    <property type="entry name" value="Carbonic anhydrase"/>
    <property type="match status" value="1"/>
</dbReference>
<dbReference type="Proteomes" id="UP001642520">
    <property type="component" value="Unassembled WGS sequence"/>
</dbReference>
<dbReference type="InterPro" id="IPR036398">
    <property type="entry name" value="CA_dom_sf"/>
</dbReference>
<dbReference type="Gene3D" id="3.10.200.10">
    <property type="entry name" value="Alpha carbonic anhydrase"/>
    <property type="match status" value="1"/>
</dbReference>
<comment type="similarity">
    <text evidence="1">Belongs to the alpha-carbonic anhydrase family.</text>
</comment>
<dbReference type="InterPro" id="IPR023561">
    <property type="entry name" value="Carbonic_anhydrase_a-class"/>
</dbReference>
<name>A0ABP1NCI8_XYLVO</name>
<dbReference type="PANTHER" id="PTHR18952:SF114">
    <property type="entry name" value="CARBONIC ANHYDRASE 3, ISOFORM A"/>
    <property type="match status" value="1"/>
</dbReference>
<evidence type="ECO:0000259" key="2">
    <source>
        <dbReference type="PROSITE" id="PS51144"/>
    </source>
</evidence>
<keyword evidence="4" id="KW-1185">Reference proteome</keyword>
<dbReference type="PANTHER" id="PTHR18952">
    <property type="entry name" value="CARBONIC ANHYDRASE"/>
    <property type="match status" value="1"/>
</dbReference>
<reference evidence="3 4" key="1">
    <citation type="submission" date="2024-08" db="EMBL/GenBank/DDBJ databases">
        <authorList>
            <person name="Will J Nash"/>
            <person name="Angela Man"/>
            <person name="Seanna McTaggart"/>
            <person name="Kendall Baker"/>
            <person name="Tom Barker"/>
            <person name="Leah Catchpole"/>
            <person name="Alex Durrant"/>
            <person name="Karim Gharbi"/>
            <person name="Naomi Irish"/>
            <person name="Gemy Kaithakottil"/>
            <person name="Debby Ku"/>
            <person name="Aaliyah Providence"/>
            <person name="Felix Shaw"/>
            <person name="David Swarbreck"/>
            <person name="Chris Watkins"/>
            <person name="Ann M. McCartney"/>
            <person name="Giulio Formenti"/>
            <person name="Alice Mouton"/>
            <person name="Noel Vella"/>
            <person name="Bjorn M von Reumont"/>
            <person name="Adriana Vella"/>
            <person name="Wilfried Haerty"/>
        </authorList>
    </citation>
    <scope>NUCLEOTIDE SEQUENCE [LARGE SCALE GENOMIC DNA]</scope>
</reference>
<dbReference type="InterPro" id="IPR001148">
    <property type="entry name" value="CA_dom"/>
</dbReference>
<sequence>MSEYKGLIGLQTTGQSPINLDDRLVRKRKFPPLVMNGHWLNDGVAHLVNTGGTATIFLSGDRIPSTVCGGPLANDIYEFASAHFHWGEDNCKGAEHTINNTWYSMEGHVVHWNKKYLTMEECFKHKDGFCVLAYLFLVQPGCCNCINPQLERITERLKDIVDTNMETTIPANCLSWMRWATYCNRYYTYAGSYNTNNFSECAIWIVFPVVIPIRPSELNEFRKLRDRDGKCIKSNCREIQALNCRQIFLAVPN</sequence>
<protein>
    <recommendedName>
        <fullName evidence="2">Alpha-carbonic anhydrase domain-containing protein</fullName>
    </recommendedName>
</protein>
<comment type="caution">
    <text evidence="3">The sequence shown here is derived from an EMBL/GenBank/DDBJ whole genome shotgun (WGS) entry which is preliminary data.</text>
</comment>
<feature type="domain" description="Alpha-carbonic anhydrase" evidence="2">
    <location>
        <begin position="1"/>
        <end position="251"/>
    </location>
</feature>
<dbReference type="EMBL" id="CAXAJV020001288">
    <property type="protein sequence ID" value="CAL7937458.1"/>
    <property type="molecule type" value="Genomic_DNA"/>
</dbReference>
<proteinExistence type="inferred from homology"/>
<organism evidence="3 4">
    <name type="scientific">Xylocopa violacea</name>
    <name type="common">Violet carpenter bee</name>
    <name type="synonym">Apis violacea</name>
    <dbReference type="NCBI Taxonomy" id="135666"/>
    <lineage>
        <taxon>Eukaryota</taxon>
        <taxon>Metazoa</taxon>
        <taxon>Ecdysozoa</taxon>
        <taxon>Arthropoda</taxon>
        <taxon>Hexapoda</taxon>
        <taxon>Insecta</taxon>
        <taxon>Pterygota</taxon>
        <taxon>Neoptera</taxon>
        <taxon>Endopterygota</taxon>
        <taxon>Hymenoptera</taxon>
        <taxon>Apocrita</taxon>
        <taxon>Aculeata</taxon>
        <taxon>Apoidea</taxon>
        <taxon>Anthophila</taxon>
        <taxon>Apidae</taxon>
        <taxon>Xylocopa</taxon>
        <taxon>Xylocopa</taxon>
    </lineage>
</organism>
<dbReference type="Pfam" id="PF00194">
    <property type="entry name" value="Carb_anhydrase"/>
    <property type="match status" value="1"/>
</dbReference>
<evidence type="ECO:0000313" key="3">
    <source>
        <dbReference type="EMBL" id="CAL7937458.1"/>
    </source>
</evidence>
<gene>
    <name evidence="3" type="ORF">XYLVIOL_LOCUS2723</name>
</gene>
<evidence type="ECO:0000256" key="1">
    <source>
        <dbReference type="ARBA" id="ARBA00010718"/>
    </source>
</evidence>
<dbReference type="SMART" id="SM01057">
    <property type="entry name" value="Carb_anhydrase"/>
    <property type="match status" value="1"/>
</dbReference>
<dbReference type="CDD" id="cd00326">
    <property type="entry name" value="alpha_CA"/>
    <property type="match status" value="1"/>
</dbReference>
<evidence type="ECO:0000313" key="4">
    <source>
        <dbReference type="Proteomes" id="UP001642520"/>
    </source>
</evidence>
<accession>A0ABP1NCI8</accession>